<dbReference type="InterPro" id="IPR020476">
    <property type="entry name" value="Nudix_hydrolase"/>
</dbReference>
<proteinExistence type="inferred from homology"/>
<evidence type="ECO:0000259" key="3">
    <source>
        <dbReference type="PROSITE" id="PS51462"/>
    </source>
</evidence>
<comment type="similarity">
    <text evidence="2">Belongs to the Nudix hydrolase family.</text>
</comment>
<name>A0A0G0JQN5_9BACT</name>
<dbReference type="CDD" id="cd02883">
    <property type="entry name" value="NUDIX_Hydrolase"/>
    <property type="match status" value="1"/>
</dbReference>
<dbReference type="InterPro" id="IPR000086">
    <property type="entry name" value="NUDIX_hydrolase_dom"/>
</dbReference>
<dbReference type="PROSITE" id="PS00893">
    <property type="entry name" value="NUDIX_BOX"/>
    <property type="match status" value="1"/>
</dbReference>
<accession>A0A0G0JQN5</accession>
<dbReference type="PANTHER" id="PTHR43736:SF1">
    <property type="entry name" value="DIHYDRONEOPTERIN TRIPHOSPHATE DIPHOSPHATASE"/>
    <property type="match status" value="1"/>
</dbReference>
<keyword evidence="1 2" id="KW-0378">Hydrolase</keyword>
<comment type="caution">
    <text evidence="4">The sequence shown here is derived from an EMBL/GenBank/DDBJ whole genome shotgun (WGS) entry which is preliminary data.</text>
</comment>
<dbReference type="AlphaFoldDB" id="A0A0G0JQN5"/>
<reference evidence="4 5" key="1">
    <citation type="journal article" date="2015" name="Nature">
        <title>rRNA introns, odd ribosomes, and small enigmatic genomes across a large radiation of phyla.</title>
        <authorList>
            <person name="Brown C.T."/>
            <person name="Hug L.A."/>
            <person name="Thomas B.C."/>
            <person name="Sharon I."/>
            <person name="Castelle C.J."/>
            <person name="Singh A."/>
            <person name="Wilkins M.J."/>
            <person name="Williams K.H."/>
            <person name="Banfield J.F."/>
        </authorList>
    </citation>
    <scope>NUCLEOTIDE SEQUENCE [LARGE SCALE GENOMIC DNA]</scope>
</reference>
<dbReference type="PRINTS" id="PR00502">
    <property type="entry name" value="NUDIXFAMILY"/>
</dbReference>
<dbReference type="GO" id="GO:0016787">
    <property type="term" value="F:hydrolase activity"/>
    <property type="evidence" value="ECO:0007669"/>
    <property type="project" value="UniProtKB-KW"/>
</dbReference>
<dbReference type="Proteomes" id="UP000034235">
    <property type="component" value="Unassembled WGS sequence"/>
</dbReference>
<evidence type="ECO:0000313" key="5">
    <source>
        <dbReference type="Proteomes" id="UP000034235"/>
    </source>
</evidence>
<protein>
    <recommendedName>
        <fullName evidence="3">Nudix hydrolase domain-containing protein</fullName>
    </recommendedName>
</protein>
<dbReference type="PANTHER" id="PTHR43736">
    <property type="entry name" value="ADP-RIBOSE PYROPHOSPHATASE"/>
    <property type="match status" value="1"/>
</dbReference>
<dbReference type="InterPro" id="IPR020084">
    <property type="entry name" value="NUDIX_hydrolase_CS"/>
</dbReference>
<dbReference type="SUPFAM" id="SSF55811">
    <property type="entry name" value="Nudix"/>
    <property type="match status" value="1"/>
</dbReference>
<evidence type="ECO:0000256" key="2">
    <source>
        <dbReference type="RuleBase" id="RU003476"/>
    </source>
</evidence>
<dbReference type="Gene3D" id="3.90.79.10">
    <property type="entry name" value="Nucleoside Triphosphate Pyrophosphohydrolase"/>
    <property type="match status" value="1"/>
</dbReference>
<dbReference type="Pfam" id="PF00293">
    <property type="entry name" value="NUDIX"/>
    <property type="match status" value="1"/>
</dbReference>
<gene>
    <name evidence="4" type="ORF">US86_C0011G0004</name>
</gene>
<feature type="domain" description="Nudix hydrolase" evidence="3">
    <location>
        <begin position="1"/>
        <end position="122"/>
    </location>
</feature>
<dbReference type="PROSITE" id="PS51462">
    <property type="entry name" value="NUDIX"/>
    <property type="match status" value="1"/>
</dbReference>
<organism evidence="4 5">
    <name type="scientific">Candidatus Daviesbacteria bacterium GW2011_GWA2_38_24</name>
    <dbReference type="NCBI Taxonomy" id="1618422"/>
    <lineage>
        <taxon>Bacteria</taxon>
        <taxon>Candidatus Daviesiibacteriota</taxon>
    </lineage>
</organism>
<dbReference type="InterPro" id="IPR015797">
    <property type="entry name" value="NUDIX_hydrolase-like_dom_sf"/>
</dbReference>
<evidence type="ECO:0000256" key="1">
    <source>
        <dbReference type="ARBA" id="ARBA00022801"/>
    </source>
</evidence>
<sequence length="169" mass="19405">MKATNAHVIVTNSENEILLIQRNDIPIWVIPGGHVENGETGNATAVRELYEETGLKIKVKILIAEYKNKQKSKCRHLYSGIISGGKIIKNHEVRNIGWFSLANLPHPMSLYELEKIYDYKSYTGKTIKKLDIVDMNNEVKNLFKHPLDFLFLLPYIIKNQLLGEPFKLN</sequence>
<evidence type="ECO:0000313" key="4">
    <source>
        <dbReference type="EMBL" id="KKQ65405.1"/>
    </source>
</evidence>
<dbReference type="EMBL" id="LBUP01000011">
    <property type="protein sequence ID" value="KKQ65405.1"/>
    <property type="molecule type" value="Genomic_DNA"/>
</dbReference>